<evidence type="ECO:0000313" key="2">
    <source>
        <dbReference type="Proteomes" id="UP001152795"/>
    </source>
</evidence>
<evidence type="ECO:0000313" key="1">
    <source>
        <dbReference type="EMBL" id="CAB4004801.1"/>
    </source>
</evidence>
<gene>
    <name evidence="1" type="ORF">PACLA_8A033130</name>
</gene>
<sequence length="60" mass="6989">IRDDHVREHSLSLNDFTLQKVVDTIKGVEQTQQQVKHAKENTTNFVNTLRRTQQEDVGIE</sequence>
<accession>A0A7D9EAP7</accession>
<dbReference type="EMBL" id="CACRXK020005002">
    <property type="protein sequence ID" value="CAB4004801.1"/>
    <property type="molecule type" value="Genomic_DNA"/>
</dbReference>
<comment type="caution">
    <text evidence="1">The sequence shown here is derived from an EMBL/GenBank/DDBJ whole genome shotgun (WGS) entry which is preliminary data.</text>
</comment>
<proteinExistence type="predicted"/>
<reference evidence="1" key="1">
    <citation type="submission" date="2020-04" db="EMBL/GenBank/DDBJ databases">
        <authorList>
            <person name="Alioto T."/>
            <person name="Alioto T."/>
            <person name="Gomez Garrido J."/>
        </authorList>
    </citation>
    <scope>NUCLEOTIDE SEQUENCE</scope>
    <source>
        <strain evidence="1">A484AB</strain>
    </source>
</reference>
<keyword evidence="2" id="KW-1185">Reference proteome</keyword>
<feature type="non-terminal residue" evidence="1">
    <location>
        <position position="60"/>
    </location>
</feature>
<dbReference type="AlphaFoldDB" id="A0A7D9EAP7"/>
<organism evidence="1 2">
    <name type="scientific">Paramuricea clavata</name>
    <name type="common">Red gorgonian</name>
    <name type="synonym">Violescent sea-whip</name>
    <dbReference type="NCBI Taxonomy" id="317549"/>
    <lineage>
        <taxon>Eukaryota</taxon>
        <taxon>Metazoa</taxon>
        <taxon>Cnidaria</taxon>
        <taxon>Anthozoa</taxon>
        <taxon>Octocorallia</taxon>
        <taxon>Malacalcyonacea</taxon>
        <taxon>Plexauridae</taxon>
        <taxon>Paramuricea</taxon>
    </lineage>
</organism>
<feature type="non-terminal residue" evidence="1">
    <location>
        <position position="1"/>
    </location>
</feature>
<dbReference type="Proteomes" id="UP001152795">
    <property type="component" value="Unassembled WGS sequence"/>
</dbReference>
<protein>
    <submittedName>
        <fullName evidence="1">Uncharacterized protein</fullName>
    </submittedName>
</protein>
<name>A0A7D9EAP7_PARCT</name>